<keyword evidence="7" id="KW-0597">Phosphoprotein</keyword>
<sequence>MGLLLYTFFLIFANFPSWAKERHYYVGIREGTWNYAPTGKNIVNGKKISEDKELRSFIYLQRGAHRIGSTYKKAMYVQYTDGSYKKQVKKPAWLGFLGPILKGEVGDVFVIHMKNFASRPFSMHPHGATYTKENEGALYPDNTSGLQKKDDGVKPGQNYTYHWSITPEQGPEDGDHNCVTRIYHSHFDTVKDVASGLVGPLITCKKGSLKGDVEKGIDHSFVVMFSEINENESWYLDENINTYCYEPDKVNKTDLEFIESNRMHSMNGFMFGNMPGITMCMEDRVKWYFFGMGDVIDKHSIFLHGQSLIYLGHRIDTLSLFSASMVDVLMVAKSVGEWMLSCQINKHVDAGMQAYFKINDCKKPSNDHVNGKKVRHYYIAAEEVLWNYAPSGINYFTGKSLTAPGSESAPFFVRGPTRIGGTYVKLHYQAYTDDSFLKKKIRGPEERHLGLLGPVIKVEVGDTVRVAFLNRARHPLSIQPHCVRLTKSNEGSHYMTLSGGTPPPSSSIKPGENFTYEWTVPETVGPTSADPTCLTCIYYSALDLVREVTSGMSGPLVVCRKGSLSADGRQKGIDKEFYLQPTVYDENESLYLDENIRKFTGSPSQVNKSDPNFQKYNKMYSINGYMFGNLPGLDICLGDKISWHVLSIGSEEDIHGIYFSGHTFVSLGWRRDTINVFPQTSRTLYMTADSPGEFEVTCLTTDHFTGGMKHKYRVKPCKKPFNDHTIYKEEKVYYIAAVEIEWDYSPSRKWEKELQHSQGKNVSASSLFLEKTYGWFLGSKYKKVVFSEYRDIAFKTPKPRTEENKHLDLLGPPIKANVGDRIRIVFKNLASRPYSIDAHGVKRDYSTVPPTKPGEIRVYKWKIPERSGPTQNDSACIPWVYFSAVDKVKDLYSGLVGPLIVCQRNVNMDHGVSHVVNLFLFFMIIDENLSWYFDENIKKYSPHPEKVKKADPNFILSNQMHAINGRLNGNTQGLTMHIGDTVNWYLIGLGSNMDIHTVHFHGHSFRYKGAGFYRSDVYDLVPGRFKIVQMYPKDAGTWLFHCHVTRHLSHGMESTYTVLERKGKDN</sequence>
<evidence type="ECO:0000313" key="30">
    <source>
        <dbReference type="Proteomes" id="UP000007648"/>
    </source>
</evidence>
<dbReference type="FunFam" id="2.60.40.420:FF:000002">
    <property type="entry name" value="Hephaestin like 1"/>
    <property type="match status" value="1"/>
</dbReference>
<dbReference type="FunFam" id="2.60.40.420:FF:000009">
    <property type="entry name" value="Ceruloplasmin"/>
    <property type="match status" value="1"/>
</dbReference>
<evidence type="ECO:0000256" key="20">
    <source>
        <dbReference type="ARBA" id="ARBA00023768"/>
    </source>
</evidence>
<keyword evidence="16" id="KW-0406">Ion transport</keyword>
<dbReference type="InterPro" id="IPR011707">
    <property type="entry name" value="Cu-oxidase-like_N"/>
</dbReference>
<evidence type="ECO:0000256" key="15">
    <source>
        <dbReference type="ARBA" id="ARBA00023004"/>
    </source>
</evidence>
<dbReference type="GO" id="GO:0016323">
    <property type="term" value="C:basolateral plasma membrane"/>
    <property type="evidence" value="ECO:0007669"/>
    <property type="project" value="UniProtKB-SubCell"/>
</dbReference>
<evidence type="ECO:0000256" key="14">
    <source>
        <dbReference type="ARBA" id="ARBA00023002"/>
    </source>
</evidence>
<dbReference type="InterPro" id="IPR045087">
    <property type="entry name" value="Cu-oxidase_fam"/>
</dbReference>
<keyword evidence="5" id="KW-1003">Cell membrane</keyword>
<comment type="similarity">
    <text evidence="2">Belongs to the multicopper oxidase family.</text>
</comment>
<dbReference type="Proteomes" id="UP000007648">
    <property type="component" value="Unassembled WGS sequence"/>
</dbReference>
<dbReference type="PROSITE" id="PS00079">
    <property type="entry name" value="MULTICOPPER_OXIDASE1"/>
    <property type="match status" value="2"/>
</dbReference>
<dbReference type="eggNOG" id="KOG1263">
    <property type="taxonomic scope" value="Eukaryota"/>
</dbReference>
<comment type="function">
    <text evidence="22">Plasma membrane ferroxidase that mediates the extracellular conversion of ferrous/Fe(2+) iron into its ferric/Fe(3+) form. Couples ferroportin which specifically exports ferrous/Fe(2+) iron from cells to transferrin that only binds and shuttles extracellular ferric/Fe(3+) iron throughout the body. By helping iron transfer from cells to blood mainly contributes to dietary iron absorption by the intestinal epithelium and more generally regulates iron levels in the body.</text>
</comment>
<protein>
    <recommendedName>
        <fullName evidence="24">Hephaestin</fullName>
        <ecNumber evidence="3">1.16.3.1</ecNumber>
    </recommendedName>
</protein>
<evidence type="ECO:0000256" key="8">
    <source>
        <dbReference type="ARBA" id="ARBA00022692"/>
    </source>
</evidence>
<evidence type="ECO:0000256" key="18">
    <source>
        <dbReference type="ARBA" id="ARBA00023157"/>
    </source>
</evidence>
<evidence type="ECO:0000256" key="5">
    <source>
        <dbReference type="ARBA" id="ARBA00022475"/>
    </source>
</evidence>
<dbReference type="GO" id="GO:0006826">
    <property type="term" value="P:iron ion transport"/>
    <property type="evidence" value="ECO:0007669"/>
    <property type="project" value="UniProtKB-KW"/>
</dbReference>
<dbReference type="GO" id="GO:0005507">
    <property type="term" value="F:copper ion binding"/>
    <property type="evidence" value="ECO:0007669"/>
    <property type="project" value="InterPro"/>
</dbReference>
<keyword evidence="4" id="KW-0813">Transport</keyword>
<feature type="disulfide bond" evidence="25">
    <location>
        <begin position="280"/>
        <end position="361"/>
    </location>
</feature>
<accession>G5EA72</accession>
<feature type="domain" description="Plastocyanin-like" evidence="28">
    <location>
        <begin position="809"/>
        <end position="904"/>
    </location>
</feature>
<dbReference type="Pfam" id="PF07731">
    <property type="entry name" value="Cu-oxidase_2"/>
    <property type="match status" value="2"/>
</dbReference>
<evidence type="ECO:0000256" key="9">
    <source>
        <dbReference type="ARBA" id="ARBA00022723"/>
    </source>
</evidence>
<reference evidence="29" key="3">
    <citation type="submission" date="2025-09" db="UniProtKB">
        <authorList>
            <consortium name="Ensembl"/>
        </authorList>
    </citation>
    <scope>IDENTIFICATION</scope>
</reference>
<comment type="catalytic activity">
    <reaction evidence="21">
        <text>4 Fe(2+) + O2 + 4 H(+) = 4 Fe(3+) + 2 H2O</text>
        <dbReference type="Rhea" id="RHEA:11148"/>
        <dbReference type="ChEBI" id="CHEBI:15377"/>
        <dbReference type="ChEBI" id="CHEBI:15378"/>
        <dbReference type="ChEBI" id="CHEBI:15379"/>
        <dbReference type="ChEBI" id="CHEBI:29033"/>
        <dbReference type="ChEBI" id="CHEBI:29034"/>
        <dbReference type="EC" id="1.16.3.1"/>
    </reaction>
    <physiologicalReaction direction="left-to-right" evidence="21">
        <dbReference type="Rhea" id="RHEA:11149"/>
    </physiologicalReaction>
</comment>
<keyword evidence="13" id="KW-1133">Transmembrane helix</keyword>
<evidence type="ECO:0000256" key="23">
    <source>
        <dbReference type="ARBA" id="ARBA00065139"/>
    </source>
</evidence>
<dbReference type="FunFam" id="2.60.40.420:FF:000033">
    <property type="entry name" value="Ceruloplasmin"/>
    <property type="match status" value="1"/>
</dbReference>
<evidence type="ECO:0000256" key="12">
    <source>
        <dbReference type="ARBA" id="ARBA00022837"/>
    </source>
</evidence>
<feature type="chain" id="PRO_5029499380" description="Hephaestin" evidence="26">
    <location>
        <begin position="20"/>
        <end position="1066"/>
    </location>
</feature>
<evidence type="ECO:0000256" key="11">
    <source>
        <dbReference type="ARBA" id="ARBA00022737"/>
    </source>
</evidence>
<keyword evidence="14" id="KW-0560">Oxidoreductase</keyword>
<evidence type="ECO:0000256" key="21">
    <source>
        <dbReference type="ARBA" id="ARBA00048206"/>
    </source>
</evidence>
<dbReference type="GO" id="GO:0004322">
    <property type="term" value="F:ferroxidase activity"/>
    <property type="evidence" value="ECO:0007669"/>
    <property type="project" value="UniProtKB-EC"/>
</dbReference>
<evidence type="ECO:0000256" key="2">
    <source>
        <dbReference type="ARBA" id="ARBA00010609"/>
    </source>
</evidence>
<evidence type="ECO:0000256" key="25">
    <source>
        <dbReference type="PIRSR" id="PIRSR000354-1"/>
    </source>
</evidence>
<evidence type="ECO:0000256" key="7">
    <source>
        <dbReference type="ARBA" id="ARBA00022553"/>
    </source>
</evidence>
<feature type="disulfide bond" evidence="25">
    <location>
        <begin position="178"/>
        <end position="204"/>
    </location>
</feature>
<keyword evidence="8" id="KW-0812">Transmembrane</keyword>
<dbReference type="HOGENOM" id="CLU_005569_0_0_1"/>
<evidence type="ECO:0000256" key="16">
    <source>
        <dbReference type="ARBA" id="ARBA00023065"/>
    </source>
</evidence>
<dbReference type="Gene3D" id="2.60.40.420">
    <property type="entry name" value="Cupredoxins - blue copper proteins"/>
    <property type="match status" value="4"/>
</dbReference>
<organism evidence="29 30">
    <name type="scientific">Sarcophilus harrisii</name>
    <name type="common">Tasmanian devil</name>
    <name type="synonym">Sarcophilus laniarius</name>
    <dbReference type="NCBI Taxonomy" id="9305"/>
    <lineage>
        <taxon>Eukaryota</taxon>
        <taxon>Metazoa</taxon>
        <taxon>Chordata</taxon>
        <taxon>Craniata</taxon>
        <taxon>Vertebrata</taxon>
        <taxon>Euteleostomi</taxon>
        <taxon>Mammalia</taxon>
        <taxon>Metatheria</taxon>
        <taxon>Dasyuromorphia</taxon>
        <taxon>Dasyuridae</taxon>
        <taxon>Sarcophilus</taxon>
    </lineage>
</organism>
<dbReference type="Ensembl" id="ENSSHAT00000022567.2">
    <property type="protein sequence ID" value="ENSSHAP00000022389.2"/>
    <property type="gene ID" value="ENSSHAG00000018951.2"/>
</dbReference>
<comment type="subcellular location">
    <subcellularLocation>
        <location evidence="20">Basolateral cell membrane</location>
        <topology evidence="20">Single-pass type I membrane protein</topology>
    </subcellularLocation>
</comment>
<dbReference type="InParanoid" id="G5EA72"/>
<comment type="subunit">
    <text evidence="23">Part of a complex composed of SLC40A1/ferroportin, TF/transferrin and HEPH/hephaestin that transfers iron from cells to transferrin.</text>
</comment>
<keyword evidence="30" id="KW-1185">Reference proteome</keyword>
<keyword evidence="15" id="KW-0408">Iron</keyword>
<evidence type="ECO:0000256" key="13">
    <source>
        <dbReference type="ARBA" id="ARBA00022989"/>
    </source>
</evidence>
<dbReference type="InterPro" id="IPR033138">
    <property type="entry name" value="Cu_oxidase_CS"/>
</dbReference>
<dbReference type="InterPro" id="IPR024715">
    <property type="entry name" value="Factor_5/8-like"/>
</dbReference>
<feature type="disulfide bond" evidence="25">
    <location>
        <begin position="636"/>
        <end position="717"/>
    </location>
</feature>
<comment type="cofactor">
    <cofactor evidence="1">
        <name>Cu cation</name>
        <dbReference type="ChEBI" id="CHEBI:23378"/>
    </cofactor>
</comment>
<evidence type="ECO:0000256" key="19">
    <source>
        <dbReference type="ARBA" id="ARBA00023180"/>
    </source>
</evidence>
<feature type="signal peptide" evidence="26">
    <location>
        <begin position="1"/>
        <end position="19"/>
    </location>
</feature>
<dbReference type="InterPro" id="IPR011706">
    <property type="entry name" value="Cu-oxidase_C"/>
</dbReference>
<feature type="domain" description="Plastocyanin-like" evidence="27">
    <location>
        <begin position="955"/>
        <end position="1058"/>
    </location>
</feature>
<evidence type="ECO:0000256" key="26">
    <source>
        <dbReference type="SAM" id="SignalP"/>
    </source>
</evidence>
<evidence type="ECO:0000256" key="17">
    <source>
        <dbReference type="ARBA" id="ARBA00023136"/>
    </source>
</evidence>
<keyword evidence="6" id="KW-0410">Iron transport</keyword>
<dbReference type="STRING" id="9305.ENSSHAP00000022389"/>
<dbReference type="SUPFAM" id="SSF49503">
    <property type="entry name" value="Cupredoxins"/>
    <property type="match status" value="6"/>
</dbReference>
<feature type="domain" description="Plastocyanin-like" evidence="27">
    <location>
        <begin position="262"/>
        <end position="358"/>
    </location>
</feature>
<dbReference type="GeneTree" id="ENSGT00940000155866"/>
<dbReference type="InterPro" id="IPR008972">
    <property type="entry name" value="Cupredoxin"/>
</dbReference>
<evidence type="ECO:0000256" key="6">
    <source>
        <dbReference type="ARBA" id="ARBA00022496"/>
    </source>
</evidence>
<evidence type="ECO:0000256" key="10">
    <source>
        <dbReference type="ARBA" id="ARBA00022729"/>
    </source>
</evidence>
<proteinExistence type="inferred from homology"/>
<keyword evidence="11" id="KW-0677">Repeat</keyword>
<keyword evidence="19" id="KW-0325">Glycoprotein</keyword>
<dbReference type="FunFam" id="2.60.40.420:FF:000015">
    <property type="entry name" value="Ceruloplasmin"/>
    <property type="match status" value="1"/>
</dbReference>
<dbReference type="PIRSF" id="PIRSF000354">
    <property type="entry name" value="Factors_V_VIII"/>
    <property type="match status" value="1"/>
</dbReference>
<reference evidence="29 30" key="1">
    <citation type="journal article" date="2011" name="Proc. Natl. Acad. Sci. U.S.A.">
        <title>Genetic diversity and population structure of the endangered marsupial Sarcophilus harrisii (Tasmanian devil).</title>
        <authorList>
            <person name="Miller W."/>
            <person name="Hayes V.M."/>
            <person name="Ratan A."/>
            <person name="Petersen D.C."/>
            <person name="Wittekindt N.E."/>
            <person name="Miller J."/>
            <person name="Walenz B."/>
            <person name="Knight J."/>
            <person name="Qi J."/>
            <person name="Zhao F."/>
            <person name="Wang Q."/>
            <person name="Bedoya-Reina O.C."/>
            <person name="Katiyar N."/>
            <person name="Tomsho L.P."/>
            <person name="Kasson L.M."/>
            <person name="Hardie R.A."/>
            <person name="Woodbridge P."/>
            <person name="Tindall E.A."/>
            <person name="Bertelsen M.F."/>
            <person name="Dixon D."/>
            <person name="Pyecroft S."/>
            <person name="Helgen K.M."/>
            <person name="Lesk A.M."/>
            <person name="Pringle T.H."/>
            <person name="Patterson N."/>
            <person name="Zhang Y."/>
            <person name="Kreiss A."/>
            <person name="Woods G.M."/>
            <person name="Jones M.E."/>
            <person name="Schuster S.C."/>
        </authorList>
    </citation>
    <scope>NUCLEOTIDE SEQUENCE [LARGE SCALE GENOMIC DNA]</scope>
</reference>
<dbReference type="InterPro" id="IPR002355">
    <property type="entry name" value="Cu_oxidase_Cu_BS"/>
</dbReference>
<evidence type="ECO:0000256" key="22">
    <source>
        <dbReference type="ARBA" id="ARBA00054029"/>
    </source>
</evidence>
<dbReference type="PANTHER" id="PTHR11709:SF226">
    <property type="entry name" value="CERULOPLASMIN"/>
    <property type="match status" value="1"/>
</dbReference>
<evidence type="ECO:0000256" key="24">
    <source>
        <dbReference type="ARBA" id="ARBA00068243"/>
    </source>
</evidence>
<evidence type="ECO:0000256" key="3">
    <source>
        <dbReference type="ARBA" id="ARBA00013107"/>
    </source>
</evidence>
<reference evidence="29" key="2">
    <citation type="submission" date="2025-08" db="UniProtKB">
        <authorList>
            <consortium name="Ensembl"/>
        </authorList>
    </citation>
    <scope>IDENTIFICATION</scope>
</reference>
<dbReference type="PANTHER" id="PTHR11709">
    <property type="entry name" value="MULTI-COPPER OXIDASE"/>
    <property type="match status" value="1"/>
</dbReference>
<dbReference type="PROSITE" id="PS00080">
    <property type="entry name" value="MULTICOPPER_OXIDASE2"/>
    <property type="match status" value="1"/>
</dbReference>
<name>G5EA72_SARHA</name>
<dbReference type="Pfam" id="PF07732">
    <property type="entry name" value="Cu-oxidase_3"/>
    <property type="match status" value="3"/>
</dbReference>
<evidence type="ECO:0000256" key="4">
    <source>
        <dbReference type="ARBA" id="ARBA00022448"/>
    </source>
</evidence>
<evidence type="ECO:0000313" key="29">
    <source>
        <dbReference type="Ensembl" id="ENSSHAP00000022389.2"/>
    </source>
</evidence>
<feature type="disulfide bond" evidence="25">
    <location>
        <begin position="533"/>
        <end position="559"/>
    </location>
</feature>
<keyword evidence="17" id="KW-0472">Membrane</keyword>
<evidence type="ECO:0000259" key="28">
    <source>
        <dbReference type="Pfam" id="PF07732"/>
    </source>
</evidence>
<dbReference type="AlphaFoldDB" id="G5EA72"/>
<dbReference type="EC" id="1.16.3.1" evidence="3"/>
<gene>
    <name evidence="29" type="primary">LOC100926221</name>
</gene>
<evidence type="ECO:0000259" key="27">
    <source>
        <dbReference type="Pfam" id="PF07731"/>
    </source>
</evidence>
<feature type="domain" description="Plastocyanin-like" evidence="28">
    <location>
        <begin position="451"/>
        <end position="560"/>
    </location>
</feature>
<evidence type="ECO:0000256" key="1">
    <source>
        <dbReference type="ARBA" id="ARBA00001935"/>
    </source>
</evidence>
<keyword evidence="10 26" id="KW-0732">Signal</keyword>
<keyword evidence="18 25" id="KW-1015">Disulfide bond</keyword>
<feature type="domain" description="Plastocyanin-like" evidence="28">
    <location>
        <begin position="95"/>
        <end position="202"/>
    </location>
</feature>
<keyword evidence="9" id="KW-0479">Metal-binding</keyword>
<keyword evidence="12" id="KW-0106">Calcium</keyword>